<proteinExistence type="predicted"/>
<dbReference type="STRING" id="655863.F0XE31"/>
<keyword evidence="2" id="KW-1185">Reference proteome</keyword>
<dbReference type="eggNOG" id="ENOG502SJ9Q">
    <property type="taxonomic scope" value="Eukaryota"/>
</dbReference>
<evidence type="ECO:0000313" key="2">
    <source>
        <dbReference type="Proteomes" id="UP000007796"/>
    </source>
</evidence>
<dbReference type="Proteomes" id="UP000007796">
    <property type="component" value="Unassembled WGS sequence"/>
</dbReference>
<name>F0XE31_GROCL</name>
<protein>
    <submittedName>
        <fullName evidence="1">Uncharacterized protein</fullName>
    </submittedName>
</protein>
<reference evidence="1 2" key="1">
    <citation type="journal article" date="2011" name="Proc. Natl. Acad. Sci. U.S.A.">
        <title>Genome and transcriptome analyses of the mountain pine beetle-fungal symbiont Grosmannia clavigera, a lodgepole pine pathogen.</title>
        <authorList>
            <person name="DiGuistini S."/>
            <person name="Wang Y."/>
            <person name="Liao N.Y."/>
            <person name="Taylor G."/>
            <person name="Tanguay P."/>
            <person name="Feau N."/>
            <person name="Henrissat B."/>
            <person name="Chan S.K."/>
            <person name="Hesse-Orce U."/>
            <person name="Alamouti S.M."/>
            <person name="Tsui C.K.M."/>
            <person name="Docking R.T."/>
            <person name="Levasseur A."/>
            <person name="Haridas S."/>
            <person name="Robertson G."/>
            <person name="Birol I."/>
            <person name="Holt R.A."/>
            <person name="Marra M.A."/>
            <person name="Hamelin R.C."/>
            <person name="Hirst M."/>
            <person name="Jones S.J.M."/>
            <person name="Bohlmann J."/>
            <person name="Breuil C."/>
        </authorList>
    </citation>
    <scope>NUCLEOTIDE SEQUENCE [LARGE SCALE GENOMIC DNA]</scope>
    <source>
        <strain evidence="2">kw1407 / UAMH 11150</strain>
    </source>
</reference>
<dbReference type="RefSeq" id="XP_014173074.1">
    <property type="nucleotide sequence ID" value="XM_014317599.1"/>
</dbReference>
<dbReference type="AlphaFoldDB" id="F0XE31"/>
<dbReference type="OrthoDB" id="3029470at2759"/>
<dbReference type="HOGENOM" id="CLU_024460_0_0_1"/>
<sequence length="459" mass="51647">MNVNRCATLHNQLFDIGQAGLGTSEPAVRQNWFAFHGDKAEAVRHRLSPSLVAFLEQAWKCSGNGHAFFYYAYGLAYPESMWTTHEIEAKDSDSPYRYLTLYTATNLASHPEGVVFDQETNPAIMRMSIYDMSITQNGRQKWYPLEDVLNAWLEMIDSGKVQAVPEHVDVPNSKYDPWILHPYSEGQLKETAEVFNSLVDAIEARLPPTLQPPVSADRAPLLSDAAMDAANLSRGFARSFFSHAHQPRFCFIAPGLEVPTAETFPNQPFRASEDGDEDDEEGRMTIPPVLLFHSAIPFVAPAPTINRGTRIEPPFSWPYSVMPSYPSGLYLTYTDREAGVEFEDGAKLVLPYSIGARGFARTADGARFGENKEARGTVVQAHDTFSDLYQPGYIPFGEQHDVRLAHVLREWLKQIEDSQWFVGPEGVIGGMDKWREADTENGWQDYVIPTQAIEWTREK</sequence>
<accession>F0XE31</accession>
<dbReference type="GeneID" id="25978496"/>
<evidence type="ECO:0000313" key="1">
    <source>
        <dbReference type="EMBL" id="EFX03592.1"/>
    </source>
</evidence>
<gene>
    <name evidence="1" type="ORF">CMQ_520</name>
</gene>
<dbReference type="InParanoid" id="F0XE31"/>
<dbReference type="EMBL" id="GL629765">
    <property type="protein sequence ID" value="EFX03592.1"/>
    <property type="molecule type" value="Genomic_DNA"/>
</dbReference>
<organism evidence="2">
    <name type="scientific">Grosmannia clavigera (strain kw1407 / UAMH 11150)</name>
    <name type="common">Blue stain fungus</name>
    <name type="synonym">Graphiocladiella clavigera</name>
    <dbReference type="NCBI Taxonomy" id="655863"/>
    <lineage>
        <taxon>Eukaryota</taxon>
        <taxon>Fungi</taxon>
        <taxon>Dikarya</taxon>
        <taxon>Ascomycota</taxon>
        <taxon>Pezizomycotina</taxon>
        <taxon>Sordariomycetes</taxon>
        <taxon>Sordariomycetidae</taxon>
        <taxon>Ophiostomatales</taxon>
        <taxon>Ophiostomataceae</taxon>
        <taxon>Leptographium</taxon>
    </lineage>
</organism>